<evidence type="ECO:0000313" key="6">
    <source>
        <dbReference type="EMBL" id="KAF9519620.1"/>
    </source>
</evidence>
<dbReference type="GO" id="GO:0016592">
    <property type="term" value="C:mediator complex"/>
    <property type="evidence" value="ECO:0007669"/>
    <property type="project" value="InterPro"/>
</dbReference>
<dbReference type="InterPro" id="IPR021487">
    <property type="entry name" value="DUF3140"/>
</dbReference>
<reference evidence="6" key="1">
    <citation type="journal article" date="2020" name="Nat. Commun.">
        <title>Large-scale genome sequencing of mycorrhizal fungi provides insights into the early evolution of symbiotic traits.</title>
        <authorList>
            <person name="Miyauchi S."/>
            <person name="Kiss E."/>
            <person name="Kuo A."/>
            <person name="Drula E."/>
            <person name="Kohler A."/>
            <person name="Sanchez-Garcia M."/>
            <person name="Morin E."/>
            <person name="Andreopoulos B."/>
            <person name="Barry K.W."/>
            <person name="Bonito G."/>
            <person name="Buee M."/>
            <person name="Carver A."/>
            <person name="Chen C."/>
            <person name="Cichocki N."/>
            <person name="Clum A."/>
            <person name="Culley D."/>
            <person name="Crous P.W."/>
            <person name="Fauchery L."/>
            <person name="Girlanda M."/>
            <person name="Hayes R.D."/>
            <person name="Keri Z."/>
            <person name="LaButti K."/>
            <person name="Lipzen A."/>
            <person name="Lombard V."/>
            <person name="Magnuson J."/>
            <person name="Maillard F."/>
            <person name="Murat C."/>
            <person name="Nolan M."/>
            <person name="Ohm R.A."/>
            <person name="Pangilinan J."/>
            <person name="Pereira M.F."/>
            <person name="Perotto S."/>
            <person name="Peter M."/>
            <person name="Pfister S."/>
            <person name="Riley R."/>
            <person name="Sitrit Y."/>
            <person name="Stielow J.B."/>
            <person name="Szollosi G."/>
            <person name="Zifcakova L."/>
            <person name="Stursova M."/>
            <person name="Spatafora J.W."/>
            <person name="Tedersoo L."/>
            <person name="Vaario L.M."/>
            <person name="Yamada A."/>
            <person name="Yan M."/>
            <person name="Wang P."/>
            <person name="Xu J."/>
            <person name="Bruns T."/>
            <person name="Baldrian P."/>
            <person name="Vilgalys R."/>
            <person name="Dunand C."/>
            <person name="Henrissat B."/>
            <person name="Grigoriev I.V."/>
            <person name="Hibbett D."/>
            <person name="Nagy L.G."/>
            <person name="Martin F.M."/>
        </authorList>
    </citation>
    <scope>NUCLEOTIDE SEQUENCE</scope>
    <source>
        <strain evidence="6">UP504</strain>
    </source>
</reference>
<name>A0A9P6B8R6_9AGAM</name>
<evidence type="ECO:0000256" key="1">
    <source>
        <dbReference type="ARBA" id="ARBA00004123"/>
    </source>
</evidence>
<evidence type="ECO:0000313" key="7">
    <source>
        <dbReference type="Proteomes" id="UP000886523"/>
    </source>
</evidence>
<dbReference type="AlphaFoldDB" id="A0A9P6B8R6"/>
<dbReference type="PANTHER" id="PTHR40630:SF1">
    <property type="entry name" value="DNA-BINDING PROTEIN"/>
    <property type="match status" value="1"/>
</dbReference>
<proteinExistence type="inferred from homology"/>
<comment type="similarity">
    <text evidence="2">Belongs to the Mediator complex subunit 22 family.</text>
</comment>
<keyword evidence="3" id="KW-0805">Transcription regulation</keyword>
<gene>
    <name evidence="6" type="ORF">BS47DRAFT_1481842</name>
</gene>
<protein>
    <submittedName>
        <fullName evidence="6">Uncharacterized protein</fullName>
    </submittedName>
</protein>
<dbReference type="Proteomes" id="UP000886523">
    <property type="component" value="Unassembled WGS sequence"/>
</dbReference>
<keyword evidence="7" id="KW-1185">Reference proteome</keyword>
<evidence type="ECO:0000256" key="3">
    <source>
        <dbReference type="ARBA" id="ARBA00023015"/>
    </source>
</evidence>
<dbReference type="GO" id="GO:0006357">
    <property type="term" value="P:regulation of transcription by RNA polymerase II"/>
    <property type="evidence" value="ECO:0007669"/>
    <property type="project" value="InterPro"/>
</dbReference>
<evidence type="ECO:0000256" key="4">
    <source>
        <dbReference type="ARBA" id="ARBA00023163"/>
    </source>
</evidence>
<dbReference type="OrthoDB" id="203279at2759"/>
<dbReference type="Pfam" id="PF06179">
    <property type="entry name" value="Med22"/>
    <property type="match status" value="1"/>
</dbReference>
<sequence length="136" mass="15095">MSSVPKTDVGAESSQTSDEYLAHIEEEWNKKIDVEIDTLVSGMTALVDIASIKEKDKYQASQEAFQAECRAESMALAASSLLSITHSLKLMLLVGDEDEIAARRAQELERIHEQVAEAKEWAVKGWEALTQEGKEK</sequence>
<keyword evidence="4" id="KW-0804">Transcription</keyword>
<accession>A0A9P6B8R6</accession>
<comment type="subcellular location">
    <subcellularLocation>
        <location evidence="1">Nucleus</location>
    </subcellularLocation>
</comment>
<dbReference type="GO" id="GO:0003712">
    <property type="term" value="F:transcription coregulator activity"/>
    <property type="evidence" value="ECO:0007669"/>
    <property type="project" value="InterPro"/>
</dbReference>
<evidence type="ECO:0000256" key="5">
    <source>
        <dbReference type="ARBA" id="ARBA00023242"/>
    </source>
</evidence>
<organism evidence="6 7">
    <name type="scientific">Hydnum rufescens UP504</name>
    <dbReference type="NCBI Taxonomy" id="1448309"/>
    <lineage>
        <taxon>Eukaryota</taxon>
        <taxon>Fungi</taxon>
        <taxon>Dikarya</taxon>
        <taxon>Basidiomycota</taxon>
        <taxon>Agaricomycotina</taxon>
        <taxon>Agaricomycetes</taxon>
        <taxon>Cantharellales</taxon>
        <taxon>Hydnaceae</taxon>
        <taxon>Hydnum</taxon>
    </lineage>
</organism>
<dbReference type="InterPro" id="IPR009332">
    <property type="entry name" value="Med22"/>
</dbReference>
<evidence type="ECO:0000256" key="2">
    <source>
        <dbReference type="ARBA" id="ARBA00005942"/>
    </source>
</evidence>
<dbReference type="PANTHER" id="PTHR40630">
    <property type="entry name" value="POSSIBLE DNA-BINDING PROTEIN"/>
    <property type="match status" value="1"/>
</dbReference>
<dbReference type="EMBL" id="MU128916">
    <property type="protein sequence ID" value="KAF9519620.1"/>
    <property type="molecule type" value="Genomic_DNA"/>
</dbReference>
<keyword evidence="5" id="KW-0539">Nucleus</keyword>
<comment type="caution">
    <text evidence="6">The sequence shown here is derived from an EMBL/GenBank/DDBJ whole genome shotgun (WGS) entry which is preliminary data.</text>
</comment>